<reference evidence="6 8" key="2">
    <citation type="submission" date="2016-10" db="EMBL/GenBank/DDBJ databases">
        <authorList>
            <person name="Varghese N."/>
            <person name="Submissions S."/>
        </authorList>
    </citation>
    <scope>NUCLEOTIDE SEQUENCE [LARGE SCALE GENOMIC DNA]</scope>
    <source>
        <strain evidence="6 8">DSW-5</strain>
    </source>
</reference>
<dbReference type="RefSeq" id="WP_053974329.1">
    <property type="nucleotide sequence ID" value="NZ_FNUE01000001.1"/>
</dbReference>
<proteinExistence type="predicted"/>
<evidence type="ECO:0000256" key="1">
    <source>
        <dbReference type="SAM" id="Coils"/>
    </source>
</evidence>
<evidence type="ECO:0000313" key="6">
    <source>
        <dbReference type="EMBL" id="SED93410.1"/>
    </source>
</evidence>
<keyword evidence="3" id="KW-1133">Transmembrane helix</keyword>
<dbReference type="EMBL" id="LGBR01000001">
    <property type="protein sequence ID" value="KOY52200.1"/>
    <property type="molecule type" value="Genomic_DNA"/>
</dbReference>
<evidence type="ECO:0000256" key="4">
    <source>
        <dbReference type="SAM" id="SignalP"/>
    </source>
</evidence>
<evidence type="ECO:0000313" key="5">
    <source>
        <dbReference type="EMBL" id="KOY52200.1"/>
    </source>
</evidence>
<gene>
    <name evidence="5" type="ORF">I602_1760</name>
    <name evidence="6" type="ORF">SAMN05444353_0005</name>
</gene>
<comment type="caution">
    <text evidence="5">The sequence shown here is derived from an EMBL/GenBank/DDBJ whole genome shotgun (WGS) entry which is preliminary data.</text>
</comment>
<accession>A0A0N0CFP8</accession>
<feature type="chain" id="PRO_5005845931" description="tRNA (Guanine-N1)-methyltransferase" evidence="4">
    <location>
        <begin position="20"/>
        <end position="193"/>
    </location>
</feature>
<protein>
    <recommendedName>
        <fullName evidence="9">tRNA (Guanine-N1)-methyltransferase</fullName>
    </recommendedName>
</protein>
<evidence type="ECO:0000313" key="8">
    <source>
        <dbReference type="Proteomes" id="UP000183071"/>
    </source>
</evidence>
<organism evidence="5 7">
    <name type="scientific">Polaribacter dokdonensis DSW-5</name>
    <dbReference type="NCBI Taxonomy" id="1300348"/>
    <lineage>
        <taxon>Bacteria</taxon>
        <taxon>Pseudomonadati</taxon>
        <taxon>Bacteroidota</taxon>
        <taxon>Flavobacteriia</taxon>
        <taxon>Flavobacteriales</taxon>
        <taxon>Flavobacteriaceae</taxon>
    </lineage>
</organism>
<feature type="region of interest" description="Disordered" evidence="2">
    <location>
        <begin position="166"/>
        <end position="193"/>
    </location>
</feature>
<feature type="signal peptide" evidence="4">
    <location>
        <begin position="1"/>
        <end position="19"/>
    </location>
</feature>
<keyword evidence="1" id="KW-0175">Coiled coil</keyword>
<evidence type="ECO:0008006" key="9">
    <source>
        <dbReference type="Google" id="ProtNLM"/>
    </source>
</evidence>
<keyword evidence="8" id="KW-1185">Reference proteome</keyword>
<dbReference type="Proteomes" id="UP000037716">
    <property type="component" value="Unassembled WGS sequence"/>
</dbReference>
<keyword evidence="4" id="KW-0732">Signal</keyword>
<feature type="coiled-coil region" evidence="1">
    <location>
        <begin position="79"/>
        <end position="110"/>
    </location>
</feature>
<dbReference type="OrthoDB" id="981213at2"/>
<dbReference type="STRING" id="1300348.I602_1760"/>
<keyword evidence="3" id="KW-0812">Transmembrane</keyword>
<evidence type="ECO:0000256" key="2">
    <source>
        <dbReference type="SAM" id="MobiDB-lite"/>
    </source>
</evidence>
<dbReference type="PATRIC" id="fig|1300348.6.peg.1759"/>
<sequence length="193" mass="22684">MKSRILTLLFILTSVTFFAQEEVKEDNSIKGQFDKIYRTSTTYQVYKVISKEKYEKLKANVLDSLRKSEKTISEKDNLLKSERNSIEKLNTDLEKTKEELELALAKENSISLLGFQVSKVTYNLVLWLIIIVLALALAFFVFKFSKSHILTKEAKENLETVEEDFENHRKKSLEREQKLRRQLQDEINKQRNS</sequence>
<reference evidence="5 7" key="1">
    <citation type="submission" date="2015-07" db="EMBL/GenBank/DDBJ databases">
        <title>Genome of Polaribacter dokdonenesis DSW-5, isolated from seawater off Dokdo in Korea.</title>
        <authorList>
            <person name="Yoon K."/>
            <person name="Song J.Y."/>
            <person name="Kim J.F."/>
        </authorList>
    </citation>
    <scope>NUCLEOTIDE SEQUENCE [LARGE SCALE GENOMIC DNA]</scope>
    <source>
        <strain evidence="5 7">DSW-5</strain>
    </source>
</reference>
<keyword evidence="3" id="KW-0472">Membrane</keyword>
<feature type="transmembrane region" description="Helical" evidence="3">
    <location>
        <begin position="124"/>
        <end position="142"/>
    </location>
</feature>
<feature type="compositionally biased region" description="Basic and acidic residues" evidence="2">
    <location>
        <begin position="173"/>
        <end position="193"/>
    </location>
</feature>
<evidence type="ECO:0000313" key="7">
    <source>
        <dbReference type="Proteomes" id="UP000037716"/>
    </source>
</evidence>
<dbReference type="AlphaFoldDB" id="A0A0N0CFP8"/>
<dbReference type="EMBL" id="FNUE01000001">
    <property type="protein sequence ID" value="SED93410.1"/>
    <property type="molecule type" value="Genomic_DNA"/>
</dbReference>
<name>A0A0N0CFP8_9FLAO</name>
<evidence type="ECO:0000256" key="3">
    <source>
        <dbReference type="SAM" id="Phobius"/>
    </source>
</evidence>
<dbReference type="Proteomes" id="UP000183071">
    <property type="component" value="Unassembled WGS sequence"/>
</dbReference>